<evidence type="ECO:0000313" key="2">
    <source>
        <dbReference type="EMBL" id="RMZ66186.1"/>
    </source>
</evidence>
<keyword evidence="1" id="KW-0472">Membrane</keyword>
<evidence type="ECO:0000313" key="3">
    <source>
        <dbReference type="Proteomes" id="UP000265663"/>
    </source>
</evidence>
<name>A0A3M7LVI0_9PLEO</name>
<sequence>MPTSQEMNDTENKTHTFQMAPLEALYHTSPGLGLVAPTLAMLIITPPSFLSMAWLTQALQPRYTPLTLTSNVFSNSSSVTVVPALLTRISQRPNFSIHAETVAFQSADLVTSILWKARADGFVAAVASPPD</sequence>
<dbReference type="EMBL" id="KE747806">
    <property type="protein sequence ID" value="RMZ66186.1"/>
    <property type="molecule type" value="Genomic_DNA"/>
</dbReference>
<evidence type="ECO:0000256" key="1">
    <source>
        <dbReference type="SAM" id="Phobius"/>
    </source>
</evidence>
<proteinExistence type="predicted"/>
<accession>A0A3M7LVI0</accession>
<gene>
    <name evidence="2" type="ORF">GMOD_00005263</name>
</gene>
<keyword evidence="1" id="KW-1133">Transmembrane helix</keyword>
<protein>
    <submittedName>
        <fullName evidence="2">Uncharacterized protein</fullName>
    </submittedName>
</protein>
<dbReference type="Proteomes" id="UP000265663">
    <property type="component" value="Unassembled WGS sequence"/>
</dbReference>
<dbReference type="AlphaFoldDB" id="A0A3M7LVI0"/>
<keyword evidence="1" id="KW-0812">Transmembrane</keyword>
<reference evidence="2 3" key="1">
    <citation type="journal article" date="2014" name="PLoS ONE">
        <title>De novo Genome Assembly of the Fungal Plant Pathogen Pyrenophora semeniperda.</title>
        <authorList>
            <person name="Soliai M.M."/>
            <person name="Meyer S.E."/>
            <person name="Udall J.A."/>
            <person name="Elzinga D.E."/>
            <person name="Hermansen R.A."/>
            <person name="Bodily P.M."/>
            <person name="Hart A.A."/>
            <person name="Coleman C.E."/>
        </authorList>
    </citation>
    <scope>NUCLEOTIDE SEQUENCE [LARGE SCALE GENOMIC DNA]</scope>
    <source>
        <strain evidence="2 3">CCB06</strain>
        <tissue evidence="2">Mycelium</tissue>
    </source>
</reference>
<organism evidence="2 3">
    <name type="scientific">Pyrenophora seminiperda CCB06</name>
    <dbReference type="NCBI Taxonomy" id="1302712"/>
    <lineage>
        <taxon>Eukaryota</taxon>
        <taxon>Fungi</taxon>
        <taxon>Dikarya</taxon>
        <taxon>Ascomycota</taxon>
        <taxon>Pezizomycotina</taxon>
        <taxon>Dothideomycetes</taxon>
        <taxon>Pleosporomycetidae</taxon>
        <taxon>Pleosporales</taxon>
        <taxon>Pleosporineae</taxon>
        <taxon>Pleosporaceae</taxon>
        <taxon>Pyrenophora</taxon>
    </lineage>
</organism>
<keyword evidence="3" id="KW-1185">Reference proteome</keyword>
<feature type="transmembrane region" description="Helical" evidence="1">
    <location>
        <begin position="34"/>
        <end position="55"/>
    </location>
</feature>